<dbReference type="Pfam" id="PF02796">
    <property type="entry name" value="HTH_7"/>
    <property type="match status" value="1"/>
</dbReference>
<protein>
    <submittedName>
        <fullName evidence="2">Helix-turn-helix domain of resolvase</fullName>
    </submittedName>
</protein>
<evidence type="ECO:0000313" key="2">
    <source>
        <dbReference type="EMBL" id="SFM14760.1"/>
    </source>
</evidence>
<dbReference type="GO" id="GO:0003677">
    <property type="term" value="F:DNA binding"/>
    <property type="evidence" value="ECO:0007669"/>
    <property type="project" value="InterPro"/>
</dbReference>
<dbReference type="AlphaFoldDB" id="A0A1I4NHC1"/>
<feature type="domain" description="HTH IS21-type" evidence="1">
    <location>
        <begin position="6"/>
        <end position="70"/>
    </location>
</feature>
<dbReference type="EMBL" id="FOTS01000046">
    <property type="protein sequence ID" value="SFM14760.1"/>
    <property type="molecule type" value="Genomic_DNA"/>
</dbReference>
<dbReference type="Proteomes" id="UP000199520">
    <property type="component" value="Unassembled WGS sequence"/>
</dbReference>
<dbReference type="InterPro" id="IPR006120">
    <property type="entry name" value="Resolvase_HTH_dom"/>
</dbReference>
<accession>A0A1I4NHC1</accession>
<dbReference type="PROSITE" id="PS50531">
    <property type="entry name" value="HTH_IS21"/>
    <property type="match status" value="1"/>
</dbReference>
<gene>
    <name evidence="2" type="ORF">SAMN04490355_104647</name>
</gene>
<sequence length="79" mass="9022">MVITLEDYAEIRKLFNFGTSKRAIAKRLGISRNTVDKYCQGDTAPWNKKAYNRQSTIISDEVMNFIQQCLEQSGNMSSP</sequence>
<reference evidence="3" key="1">
    <citation type="submission" date="2016-10" db="EMBL/GenBank/DDBJ databases">
        <authorList>
            <person name="Varghese N."/>
            <person name="Submissions S."/>
        </authorList>
    </citation>
    <scope>NUCLEOTIDE SEQUENCE [LARGE SCALE GENOMIC DNA]</scope>
    <source>
        <strain evidence="3">DSM 13327</strain>
    </source>
</reference>
<dbReference type="InterPro" id="IPR017894">
    <property type="entry name" value="HTH_IS21_transposase_type"/>
</dbReference>
<dbReference type="OrthoDB" id="47787at2"/>
<evidence type="ECO:0000259" key="1">
    <source>
        <dbReference type="PROSITE" id="PS50531"/>
    </source>
</evidence>
<keyword evidence="3" id="KW-1185">Reference proteome</keyword>
<dbReference type="STRING" id="1123291.SAMN04490355_104647"/>
<dbReference type="Gene3D" id="1.10.10.60">
    <property type="entry name" value="Homeodomain-like"/>
    <property type="match status" value="1"/>
</dbReference>
<dbReference type="SUPFAM" id="SSF46689">
    <property type="entry name" value="Homeodomain-like"/>
    <property type="match status" value="1"/>
</dbReference>
<evidence type="ECO:0000313" key="3">
    <source>
        <dbReference type="Proteomes" id="UP000199520"/>
    </source>
</evidence>
<dbReference type="InterPro" id="IPR009057">
    <property type="entry name" value="Homeodomain-like_sf"/>
</dbReference>
<organism evidence="2 3">
    <name type="scientific">Pelosinus propionicus DSM 13327</name>
    <dbReference type="NCBI Taxonomy" id="1123291"/>
    <lineage>
        <taxon>Bacteria</taxon>
        <taxon>Bacillati</taxon>
        <taxon>Bacillota</taxon>
        <taxon>Negativicutes</taxon>
        <taxon>Selenomonadales</taxon>
        <taxon>Sporomusaceae</taxon>
        <taxon>Pelosinus</taxon>
    </lineage>
</organism>
<proteinExistence type="predicted"/>
<name>A0A1I4NHC1_9FIRM</name>
<dbReference type="GO" id="GO:0000150">
    <property type="term" value="F:DNA strand exchange activity"/>
    <property type="evidence" value="ECO:0007669"/>
    <property type="project" value="InterPro"/>
</dbReference>